<keyword evidence="3" id="KW-1185">Reference proteome</keyword>
<gene>
    <name evidence="2" type="ORF">DQ384_20910</name>
</gene>
<dbReference type="SUPFAM" id="SSF51905">
    <property type="entry name" value="FAD/NAD(P)-binding domain"/>
    <property type="match status" value="1"/>
</dbReference>
<reference evidence="2 3" key="1">
    <citation type="submission" date="2018-06" db="EMBL/GenBank/DDBJ databases">
        <title>Sphaerisporangium craniellae sp. nov., isolated from a marine sponge in the South China Sea.</title>
        <authorList>
            <person name="Li L."/>
        </authorList>
    </citation>
    <scope>NUCLEOTIDE SEQUENCE [LARGE SCALE GENOMIC DNA]</scope>
    <source>
        <strain evidence="2 3">CCTCC AA 208026</strain>
    </source>
</reference>
<feature type="domain" description="FAD-dependent urate hydroxylase HpyO/Asp monooxygenase CreE-like FAD/NAD(P)-binding" evidence="1">
    <location>
        <begin position="8"/>
        <end position="159"/>
    </location>
</feature>
<dbReference type="InterPro" id="IPR036188">
    <property type="entry name" value="FAD/NAD-bd_sf"/>
</dbReference>
<dbReference type="Proteomes" id="UP000253094">
    <property type="component" value="Unassembled WGS sequence"/>
</dbReference>
<dbReference type="PANTHER" id="PTHR40254">
    <property type="entry name" value="BLR0577 PROTEIN"/>
    <property type="match status" value="1"/>
</dbReference>
<proteinExistence type="predicted"/>
<dbReference type="InterPro" id="IPR052189">
    <property type="entry name" value="L-asp_N-monooxygenase_NS-form"/>
</dbReference>
<protein>
    <recommendedName>
        <fullName evidence="1">FAD-dependent urate hydroxylase HpyO/Asp monooxygenase CreE-like FAD/NAD(P)-binding domain-containing protein</fullName>
    </recommendedName>
</protein>
<dbReference type="PRINTS" id="PR00368">
    <property type="entry name" value="FADPNR"/>
</dbReference>
<dbReference type="PANTHER" id="PTHR40254:SF1">
    <property type="entry name" value="BLR0577 PROTEIN"/>
    <property type="match status" value="1"/>
</dbReference>
<dbReference type="InterPro" id="IPR038732">
    <property type="entry name" value="HpyO/CreE_NAD-binding"/>
</dbReference>
<organism evidence="2 3">
    <name type="scientific">Sphaerisporangium album</name>
    <dbReference type="NCBI Taxonomy" id="509200"/>
    <lineage>
        <taxon>Bacteria</taxon>
        <taxon>Bacillati</taxon>
        <taxon>Actinomycetota</taxon>
        <taxon>Actinomycetes</taxon>
        <taxon>Streptosporangiales</taxon>
        <taxon>Streptosporangiaceae</taxon>
        <taxon>Sphaerisporangium</taxon>
    </lineage>
</organism>
<name>A0A367FGJ7_9ACTN</name>
<evidence type="ECO:0000313" key="3">
    <source>
        <dbReference type="Proteomes" id="UP000253094"/>
    </source>
</evidence>
<accession>A0A367FGJ7</accession>
<dbReference type="Gene3D" id="3.50.50.60">
    <property type="entry name" value="FAD/NAD(P)-binding domain"/>
    <property type="match status" value="1"/>
</dbReference>
<comment type="caution">
    <text evidence="2">The sequence shown here is derived from an EMBL/GenBank/DDBJ whole genome shotgun (WGS) entry which is preliminary data.</text>
</comment>
<dbReference type="EMBL" id="QOIL01000011">
    <property type="protein sequence ID" value="RCG29496.1"/>
    <property type="molecule type" value="Genomic_DNA"/>
</dbReference>
<evidence type="ECO:0000259" key="1">
    <source>
        <dbReference type="Pfam" id="PF13454"/>
    </source>
</evidence>
<dbReference type="RefSeq" id="WP_114030536.1">
    <property type="nucleotide sequence ID" value="NZ_QOIL01000011.1"/>
</dbReference>
<dbReference type="AlphaFoldDB" id="A0A367FGJ7"/>
<evidence type="ECO:0000313" key="2">
    <source>
        <dbReference type="EMBL" id="RCG29496.1"/>
    </source>
</evidence>
<dbReference type="Pfam" id="PF13454">
    <property type="entry name" value="NAD_binding_9"/>
    <property type="match status" value="1"/>
</dbReference>
<sequence>MPHPPAVVIVGGGASGSLAAIHLLRAPANGAPLEVVLVDRDGRHALGQAYATTDPRHLLNACAEKMSAVDGDPGHLLAWAHANGLDVAGSDFLPREAYGRYLRHVLDTEARRAAPERRLTRVTGTACSLARPATGRPLHVRLTDGRVIEGDALVLATGNPSPATPPGLIGHTGERYIADPWAPGALGRVRDGAVLVMGTGLTMVDIALTVTGTDPRAVVYAVSRHGLLPRPHRHPSPPPVPAPVPEGPLTLARLLRAVRSAVRDNDGDWHAVVDGLRPRVPDLWSRLAPGDQRRFLRLVARYWEIHRHRLAPATAALVDELRATGRLRVLRGQVVSAVHTAGPIGAAGPANAIGPVGAAGVIGPVGAAGAANAVGISGVTCSPDGLTVAVEDGDVRRDLRVDWLVNGTGPASGADRDPFLARLLADGVIRPGPLGLGLDADGDGAVLDTTGRPSDHVFTLGPPLRGKWYETTAVPEIRAQAAALAPRLIEAVTHPAALR</sequence>
<dbReference type="OrthoDB" id="101972at2"/>